<proteinExistence type="predicted"/>
<gene>
    <name evidence="1" type="ORF">J2Y00_001762</name>
</gene>
<dbReference type="EMBL" id="JAVDQK010000004">
    <property type="protein sequence ID" value="MDR6218199.1"/>
    <property type="molecule type" value="Genomic_DNA"/>
</dbReference>
<name>A0AAE3XCM5_9DEIO</name>
<protein>
    <submittedName>
        <fullName evidence="1">Uncharacterized protein</fullName>
    </submittedName>
</protein>
<dbReference type="AlphaFoldDB" id="A0AAE3XCM5"/>
<dbReference type="Proteomes" id="UP001185331">
    <property type="component" value="Unassembled WGS sequence"/>
</dbReference>
<evidence type="ECO:0000313" key="1">
    <source>
        <dbReference type="EMBL" id="MDR6218199.1"/>
    </source>
</evidence>
<dbReference type="RefSeq" id="WP_309854399.1">
    <property type="nucleotide sequence ID" value="NZ_JAVDQJ010000005.1"/>
</dbReference>
<comment type="caution">
    <text evidence="1">The sequence shown here is derived from an EMBL/GenBank/DDBJ whole genome shotgun (WGS) entry which is preliminary data.</text>
</comment>
<organism evidence="1 2">
    <name type="scientific">Deinococcus soli</name>
    <name type="common">ex Cha et al. 2016</name>
    <dbReference type="NCBI Taxonomy" id="1309411"/>
    <lineage>
        <taxon>Bacteria</taxon>
        <taxon>Thermotogati</taxon>
        <taxon>Deinococcota</taxon>
        <taxon>Deinococci</taxon>
        <taxon>Deinococcales</taxon>
        <taxon>Deinococcaceae</taxon>
        <taxon>Deinococcus</taxon>
    </lineage>
</organism>
<accession>A0AAE3XCM5</accession>
<sequence>MNPLSITMQRDELLTILEVNREKHVSDYQQLSRAYQQAALRTLHEHLARISGDVTAGRHSTHVQVHLAPPTSFADQYDRAIGMIKHHLHSTIVLDERQYDRYVQDNWGWKQEFAALTTSYLA</sequence>
<reference evidence="1" key="1">
    <citation type="submission" date="2023-07" db="EMBL/GenBank/DDBJ databases">
        <title>Sorghum-associated microbial communities from plants grown in Nebraska, USA.</title>
        <authorList>
            <person name="Schachtman D."/>
        </authorList>
    </citation>
    <scope>NUCLEOTIDE SEQUENCE</scope>
    <source>
        <strain evidence="1">BE330</strain>
    </source>
</reference>
<evidence type="ECO:0000313" key="2">
    <source>
        <dbReference type="Proteomes" id="UP001185331"/>
    </source>
</evidence>